<keyword evidence="1" id="KW-0732">Signal</keyword>
<keyword evidence="3" id="KW-1185">Reference proteome</keyword>
<gene>
    <name evidence="2" type="ORF">AVEN_48152_1</name>
</gene>
<evidence type="ECO:0000313" key="3">
    <source>
        <dbReference type="Proteomes" id="UP000499080"/>
    </source>
</evidence>
<dbReference type="EMBL" id="BGPR01000838">
    <property type="protein sequence ID" value="GBM37381.1"/>
    <property type="molecule type" value="Genomic_DNA"/>
</dbReference>
<proteinExistence type="predicted"/>
<reference evidence="2 3" key="1">
    <citation type="journal article" date="2019" name="Sci. Rep.">
        <title>Orb-weaving spider Araneus ventricosus genome elucidates the spidroin gene catalogue.</title>
        <authorList>
            <person name="Kono N."/>
            <person name="Nakamura H."/>
            <person name="Ohtoshi R."/>
            <person name="Moran D.A.P."/>
            <person name="Shinohara A."/>
            <person name="Yoshida Y."/>
            <person name="Fujiwara M."/>
            <person name="Mori M."/>
            <person name="Tomita M."/>
            <person name="Arakawa K."/>
        </authorList>
    </citation>
    <scope>NUCLEOTIDE SEQUENCE [LARGE SCALE GENOMIC DNA]</scope>
</reference>
<feature type="signal peptide" evidence="1">
    <location>
        <begin position="1"/>
        <end position="20"/>
    </location>
</feature>
<dbReference type="AlphaFoldDB" id="A0A4Y2F823"/>
<feature type="chain" id="PRO_5021429868" description="Secreted protein" evidence="1">
    <location>
        <begin position="21"/>
        <end position="133"/>
    </location>
</feature>
<evidence type="ECO:0000256" key="1">
    <source>
        <dbReference type="SAM" id="SignalP"/>
    </source>
</evidence>
<protein>
    <recommendedName>
        <fullName evidence="4">Secreted protein</fullName>
    </recommendedName>
</protein>
<evidence type="ECO:0008006" key="4">
    <source>
        <dbReference type="Google" id="ProtNLM"/>
    </source>
</evidence>
<accession>A0A4Y2F823</accession>
<name>A0A4Y2F823_ARAVE</name>
<sequence>MCLLTVVGLPFPFRIGYVCATVFELLAPFHNGWTLHCIWSIHCRCLTMNLPTRETFCPQKTFCSEYFNVGVSFQLSRHFFHVLRINDCHYPNEIATVGSRGTHLSLVQASLFFRHAAIRVGTSITYFLNARCS</sequence>
<comment type="caution">
    <text evidence="2">The sequence shown here is derived from an EMBL/GenBank/DDBJ whole genome shotgun (WGS) entry which is preliminary data.</text>
</comment>
<evidence type="ECO:0000313" key="2">
    <source>
        <dbReference type="EMBL" id="GBM37381.1"/>
    </source>
</evidence>
<organism evidence="2 3">
    <name type="scientific">Araneus ventricosus</name>
    <name type="common">Orbweaver spider</name>
    <name type="synonym">Epeira ventricosa</name>
    <dbReference type="NCBI Taxonomy" id="182803"/>
    <lineage>
        <taxon>Eukaryota</taxon>
        <taxon>Metazoa</taxon>
        <taxon>Ecdysozoa</taxon>
        <taxon>Arthropoda</taxon>
        <taxon>Chelicerata</taxon>
        <taxon>Arachnida</taxon>
        <taxon>Araneae</taxon>
        <taxon>Araneomorphae</taxon>
        <taxon>Entelegynae</taxon>
        <taxon>Araneoidea</taxon>
        <taxon>Araneidae</taxon>
        <taxon>Araneus</taxon>
    </lineage>
</organism>
<dbReference type="Proteomes" id="UP000499080">
    <property type="component" value="Unassembled WGS sequence"/>
</dbReference>